<dbReference type="InterPro" id="IPR006553">
    <property type="entry name" value="Leu-rich_rpt_Cys-con_subtyp"/>
</dbReference>
<accession>A0AAV8UCU1</accession>
<sequence>MHIKSSTRTTPSTSPTSRPHHDDFTDLAAPDFTSLLSDEILLQIFLRIPTSQYLTNSLVCKRWLSLHGRLARAITVLDWSFLISGRVFHRFPNLTDLDIIRACIKKSRNSGIVVTNKSLCVPVDTEFSELLFVGENDVLSRELVDYGLEMIAENYPNLRRIGAIGLSENGLSSIARKCETLQEMELHCSDDMLLKGISECRNLQLLKLVGFVDGFYSSVVSDIGLTILAQGCRRLVTLELCGCEGSYDGIKAIGQCCEMLEELTLNDHRMDGGWLSALSFCGNLKTLRLQSCKCIDSNPGSDEHLGCCAALEELYLERCQMRDKQGVKALFRVCSSVREIVLQDCWGLGDDVFGLISACRRVKLLSLEGCSLLTTGGLEAVIDTWKELERLKVTSCNKIKDAEVTPALASLFSVLKELKWRPDTRSLLSSSLEGTGVGNKGSRFFGGLKG</sequence>
<dbReference type="InterPro" id="IPR036047">
    <property type="entry name" value="F-box-like_dom_sf"/>
</dbReference>
<dbReference type="Proteomes" id="UP001159364">
    <property type="component" value="Linkage Group LG08"/>
</dbReference>
<dbReference type="SMART" id="SM00367">
    <property type="entry name" value="LRR_CC"/>
    <property type="match status" value="4"/>
</dbReference>
<dbReference type="PANTHER" id="PTHR13318">
    <property type="entry name" value="PARTNER OF PAIRED, ISOFORM B-RELATED"/>
    <property type="match status" value="1"/>
</dbReference>
<dbReference type="FunFam" id="3.80.10.10:FF:002340">
    <property type="entry name" value="Uncharacterized protein"/>
    <property type="match status" value="1"/>
</dbReference>
<dbReference type="Gene3D" id="3.80.10.10">
    <property type="entry name" value="Ribonuclease Inhibitor"/>
    <property type="match status" value="2"/>
</dbReference>
<dbReference type="InterPro" id="IPR032675">
    <property type="entry name" value="LRR_dom_sf"/>
</dbReference>
<dbReference type="GO" id="GO:0031146">
    <property type="term" value="P:SCF-dependent proteasomal ubiquitin-dependent protein catabolic process"/>
    <property type="evidence" value="ECO:0007669"/>
    <property type="project" value="TreeGrafter"/>
</dbReference>
<feature type="region of interest" description="Disordered" evidence="1">
    <location>
        <begin position="1"/>
        <end position="23"/>
    </location>
</feature>
<dbReference type="PANTHER" id="PTHR13318:SF74">
    <property type="entry name" value="OS02G0658500 PROTEIN"/>
    <property type="match status" value="1"/>
</dbReference>
<dbReference type="EMBL" id="JAIWQS010000008">
    <property type="protein sequence ID" value="KAJ8900243.1"/>
    <property type="molecule type" value="Genomic_DNA"/>
</dbReference>
<organism evidence="2 3">
    <name type="scientific">Erythroxylum novogranatense</name>
    <dbReference type="NCBI Taxonomy" id="1862640"/>
    <lineage>
        <taxon>Eukaryota</taxon>
        <taxon>Viridiplantae</taxon>
        <taxon>Streptophyta</taxon>
        <taxon>Embryophyta</taxon>
        <taxon>Tracheophyta</taxon>
        <taxon>Spermatophyta</taxon>
        <taxon>Magnoliopsida</taxon>
        <taxon>eudicotyledons</taxon>
        <taxon>Gunneridae</taxon>
        <taxon>Pentapetalae</taxon>
        <taxon>rosids</taxon>
        <taxon>fabids</taxon>
        <taxon>Malpighiales</taxon>
        <taxon>Erythroxylaceae</taxon>
        <taxon>Erythroxylum</taxon>
    </lineage>
</organism>
<gene>
    <name evidence="2" type="ORF">K2173_024883</name>
</gene>
<comment type="caution">
    <text evidence="2">The sequence shown here is derived from an EMBL/GenBank/DDBJ whole genome shotgun (WGS) entry which is preliminary data.</text>
</comment>
<name>A0AAV8UCU1_9ROSI</name>
<dbReference type="AlphaFoldDB" id="A0AAV8UCU1"/>
<evidence type="ECO:0008006" key="4">
    <source>
        <dbReference type="Google" id="ProtNLM"/>
    </source>
</evidence>
<dbReference type="SUPFAM" id="SSF52047">
    <property type="entry name" value="RNI-like"/>
    <property type="match status" value="1"/>
</dbReference>
<keyword evidence="3" id="KW-1185">Reference proteome</keyword>
<dbReference type="SUPFAM" id="SSF81383">
    <property type="entry name" value="F-box domain"/>
    <property type="match status" value="1"/>
</dbReference>
<evidence type="ECO:0000313" key="2">
    <source>
        <dbReference type="EMBL" id="KAJ8900243.1"/>
    </source>
</evidence>
<dbReference type="GO" id="GO:0019005">
    <property type="term" value="C:SCF ubiquitin ligase complex"/>
    <property type="evidence" value="ECO:0007669"/>
    <property type="project" value="TreeGrafter"/>
</dbReference>
<reference evidence="2 3" key="1">
    <citation type="submission" date="2021-09" db="EMBL/GenBank/DDBJ databases">
        <title>Genomic insights and catalytic innovation underlie evolution of tropane alkaloids biosynthesis.</title>
        <authorList>
            <person name="Wang Y.-J."/>
            <person name="Tian T."/>
            <person name="Huang J.-P."/>
            <person name="Huang S.-X."/>
        </authorList>
    </citation>
    <scope>NUCLEOTIDE SEQUENCE [LARGE SCALE GENOMIC DNA]</scope>
    <source>
        <strain evidence="2">KIB-2018</strain>
        <tissue evidence="2">Leaf</tissue>
    </source>
</reference>
<feature type="compositionally biased region" description="Low complexity" evidence="1">
    <location>
        <begin position="1"/>
        <end position="17"/>
    </location>
</feature>
<proteinExistence type="predicted"/>
<evidence type="ECO:0000313" key="3">
    <source>
        <dbReference type="Proteomes" id="UP001159364"/>
    </source>
</evidence>
<evidence type="ECO:0000256" key="1">
    <source>
        <dbReference type="SAM" id="MobiDB-lite"/>
    </source>
</evidence>
<protein>
    <recommendedName>
        <fullName evidence="4">F-box domain-containing protein</fullName>
    </recommendedName>
</protein>